<accession>A0ABM7CN30</accession>
<keyword evidence="2" id="KW-1185">Reference proteome</keyword>
<evidence type="ECO:0000313" key="1">
    <source>
        <dbReference type="EMBL" id="AZL72823.1"/>
    </source>
</evidence>
<name>A0ABM7CN30_9PSED</name>
<evidence type="ECO:0008006" key="3">
    <source>
        <dbReference type="Google" id="ProtNLM"/>
    </source>
</evidence>
<dbReference type="RefSeq" id="WP_125463039.1">
    <property type="nucleotide sequence ID" value="NZ_CP034337.1"/>
</dbReference>
<dbReference type="EMBL" id="CP034337">
    <property type="protein sequence ID" value="AZL72823.1"/>
    <property type="molecule type" value="Genomic_DNA"/>
</dbReference>
<dbReference type="Proteomes" id="UP000272622">
    <property type="component" value="Chromosome"/>
</dbReference>
<reference evidence="1 2" key="1">
    <citation type="submission" date="2018-12" db="EMBL/GenBank/DDBJ databases">
        <authorList>
            <person name="Li S."/>
            <person name="Yang R."/>
            <person name="Chen G."/>
            <person name="Zou L."/>
            <person name="Zhang C."/>
            <person name="Chen Y."/>
            <person name="Liu Z."/>
            <person name="Li Y."/>
            <person name="Yan Y."/>
            <person name="Huang M."/>
            <person name="Chen T."/>
        </authorList>
    </citation>
    <scope>NUCLEOTIDE SEQUENCE [LARGE SCALE GENOMIC DNA]</scope>
    <source>
        <strain evidence="1 2">2014</strain>
    </source>
</reference>
<protein>
    <recommendedName>
        <fullName evidence="3">Ig-like domain (Group 3)</fullName>
    </recommendedName>
</protein>
<sequence length="772" mass="82497">MNQPLSGQAGPSADTTYIYPHAGLNPDDVIEILADGRVIGSHVVDRHFSRTTLALRVKHAIVPLGTIPTNFALDNIEIPGHTENDRLPTGTWGINLGAAKDNFPHDGLQLFIAPWSNMNVGDSVSILLDSNVVAQRAIGGDAEVGQRVTVFIKPERLTSGAHEIKYRVTRLGGSPEDSVAQAILIKLERPGGQDQDGDVPGHSALILSVPQEIIDDGVDKAQAAAGVTLTVQPYLHMAEGDDIRLSWGGIFVHHVVTSAEAGSAIAIKVQEATILEAGDSDSLALTFEVYDLVDNRSEDWAKETRIVVDTGEERLEAPMIKESDYDSATGRESLDLGKLGNDPVTAEVSIPRTGGKLVVGDQIVIQLRGTTAEGKPITIEYDPVTVSRLGYVLDIPLNNAGVRQLVQSQAIFSYRVIKKDGSADLQSKGLFVAVVGEVERLAAPYVVEAVGNVITPPLPQATVMIPWDDSMAVGQVIVLQWLGTRPDLGTYLPDLGFHTISSNEANLKQAIRYPVAGTHLTPIDGGKLELFYLLYSDARRQNLVSRESLHTPQFLIGEPRGELPAPTVTEAQGGALDPGLAEATVVVPAYGLMAIRDEVHIVWEGSINGNYEDYTVINQFTVGKPVEFYVPDTHIAPNEGGTVKVSYWVKRAAGGTSNSDFLTLQVGEPVGGELEAPSIALIKDGVLNLEDITDTTVTVEVPRWPGIAVGDGLVVDWAITGNVAETVARPVAGSDLGGTAPVKRNFRKATAEQSVDADVSVTYTVEPLVKSS</sequence>
<proteinExistence type="predicted"/>
<evidence type="ECO:0000313" key="2">
    <source>
        <dbReference type="Proteomes" id="UP000272622"/>
    </source>
</evidence>
<organism evidence="1 2">
    <name type="scientific">Pseudomonas oryziphila</name>
    <dbReference type="NCBI Taxonomy" id="2894079"/>
    <lineage>
        <taxon>Bacteria</taxon>
        <taxon>Pseudomonadati</taxon>
        <taxon>Pseudomonadota</taxon>
        <taxon>Gammaproteobacteria</taxon>
        <taxon>Pseudomonadales</taxon>
        <taxon>Pseudomonadaceae</taxon>
        <taxon>Pseudomonas</taxon>
    </lineage>
</organism>
<gene>
    <name evidence="1" type="ORF">EI693_06835</name>
</gene>